<evidence type="ECO:0000256" key="6">
    <source>
        <dbReference type="ARBA" id="ARBA00022777"/>
    </source>
</evidence>
<feature type="domain" description="PTS EIIB type-3" evidence="8">
    <location>
        <begin position="1"/>
        <end position="106"/>
    </location>
</feature>
<evidence type="ECO:0000256" key="1">
    <source>
        <dbReference type="ARBA" id="ARBA00022448"/>
    </source>
</evidence>
<evidence type="ECO:0000313" key="10">
    <source>
        <dbReference type="Proteomes" id="UP000467132"/>
    </source>
</evidence>
<dbReference type="InterPro" id="IPR003501">
    <property type="entry name" value="PTS_EIIB_2/3"/>
</dbReference>
<name>A0A845QZ36_9CLOT</name>
<evidence type="ECO:0000256" key="2">
    <source>
        <dbReference type="ARBA" id="ARBA00022553"/>
    </source>
</evidence>
<dbReference type="EMBL" id="QXXA01000009">
    <property type="protein sequence ID" value="NBI07029.1"/>
    <property type="molecule type" value="Genomic_DNA"/>
</dbReference>
<keyword evidence="1" id="KW-0813">Transport</keyword>
<dbReference type="InterPro" id="IPR013012">
    <property type="entry name" value="PTS_EIIB_3"/>
</dbReference>
<dbReference type="GO" id="GO:0016301">
    <property type="term" value="F:kinase activity"/>
    <property type="evidence" value="ECO:0007669"/>
    <property type="project" value="UniProtKB-KW"/>
</dbReference>
<dbReference type="InterPro" id="IPR036095">
    <property type="entry name" value="PTS_EIIB-like_sf"/>
</dbReference>
<dbReference type="OrthoDB" id="9808134at2"/>
<dbReference type="GO" id="GO:0009401">
    <property type="term" value="P:phosphoenolpyruvate-dependent sugar phosphotransferase system"/>
    <property type="evidence" value="ECO:0007669"/>
    <property type="project" value="UniProtKB-KW"/>
</dbReference>
<evidence type="ECO:0000256" key="3">
    <source>
        <dbReference type="ARBA" id="ARBA00022597"/>
    </source>
</evidence>
<dbReference type="Gene3D" id="3.40.50.2300">
    <property type="match status" value="1"/>
</dbReference>
<dbReference type="PANTHER" id="PTHR34581:SF2">
    <property type="entry name" value="PTS SYSTEM N,N'-DIACETYLCHITOBIOSE-SPECIFIC EIIB COMPONENT"/>
    <property type="match status" value="1"/>
</dbReference>
<evidence type="ECO:0000259" key="8">
    <source>
        <dbReference type="PROSITE" id="PS51100"/>
    </source>
</evidence>
<dbReference type="Proteomes" id="UP000467132">
    <property type="component" value="Unassembled WGS sequence"/>
</dbReference>
<keyword evidence="10" id="KW-1185">Reference proteome</keyword>
<dbReference type="SUPFAM" id="SSF52794">
    <property type="entry name" value="PTS system IIB component-like"/>
    <property type="match status" value="1"/>
</dbReference>
<dbReference type="PANTHER" id="PTHR34581">
    <property type="entry name" value="PTS SYSTEM N,N'-DIACETYLCHITOBIOSE-SPECIFIC EIIB COMPONENT"/>
    <property type="match status" value="1"/>
</dbReference>
<keyword evidence="4" id="KW-0808">Transferase</keyword>
<comment type="caution">
    <text evidence="9">The sequence shown here is derived from an EMBL/GenBank/DDBJ whole genome shotgun (WGS) entry which is preliminary data.</text>
</comment>
<protein>
    <submittedName>
        <fullName evidence="9">PTS sugar transporter subunit IIB</fullName>
    </submittedName>
</protein>
<sequence>MKVMFVCAGGMSTAMTAKKLEEVSKKNGVEMNVKAFGTTNYLEELENDNYDVLLVAPQIRHRFDVIKESAEKFDDLTVEKIPPNMYAPMEPIVKKLFNFIMEKTNK</sequence>
<accession>A0A845QZ36</accession>
<dbReference type="Pfam" id="PF02302">
    <property type="entry name" value="PTS_IIB"/>
    <property type="match status" value="1"/>
</dbReference>
<evidence type="ECO:0000256" key="7">
    <source>
        <dbReference type="PROSITE-ProRule" id="PRU00423"/>
    </source>
</evidence>
<dbReference type="AlphaFoldDB" id="A0A845QZ36"/>
<gene>
    <name evidence="9" type="ORF">D3Z33_09205</name>
</gene>
<reference evidence="9 10" key="1">
    <citation type="submission" date="2018-08" db="EMBL/GenBank/DDBJ databases">
        <title>Murine metabolic-syndrome-specific gut microbial biobank.</title>
        <authorList>
            <person name="Liu C."/>
        </authorList>
    </citation>
    <scope>NUCLEOTIDE SEQUENCE [LARGE SCALE GENOMIC DNA]</scope>
    <source>
        <strain evidence="9 10">583</strain>
    </source>
</reference>
<dbReference type="RefSeq" id="WP_160197493.1">
    <property type="nucleotide sequence ID" value="NZ_QXXA01000009.1"/>
</dbReference>
<dbReference type="InterPro" id="IPR051819">
    <property type="entry name" value="PTS_sugar-specific_EIIB"/>
</dbReference>
<feature type="modified residue" description="Phosphocysteine; by EIIA" evidence="7">
    <location>
        <position position="7"/>
    </location>
</feature>
<evidence type="ECO:0000313" key="9">
    <source>
        <dbReference type="EMBL" id="NBI07029.1"/>
    </source>
</evidence>
<keyword evidence="6" id="KW-0418">Kinase</keyword>
<dbReference type="PROSITE" id="PS51100">
    <property type="entry name" value="PTS_EIIB_TYPE_3"/>
    <property type="match status" value="1"/>
</dbReference>
<keyword evidence="3 9" id="KW-0762">Sugar transport</keyword>
<keyword evidence="2" id="KW-0597">Phosphoprotein</keyword>
<keyword evidence="5" id="KW-0598">Phosphotransferase system</keyword>
<organism evidence="9 10">
    <name type="scientific">Senegalia massiliensis</name>
    <dbReference type="NCBI Taxonomy" id="1720316"/>
    <lineage>
        <taxon>Bacteria</taxon>
        <taxon>Bacillati</taxon>
        <taxon>Bacillota</taxon>
        <taxon>Clostridia</taxon>
        <taxon>Eubacteriales</taxon>
        <taxon>Clostridiaceae</taxon>
        <taxon>Senegalia</taxon>
    </lineage>
</organism>
<evidence type="ECO:0000256" key="4">
    <source>
        <dbReference type="ARBA" id="ARBA00022679"/>
    </source>
</evidence>
<evidence type="ECO:0000256" key="5">
    <source>
        <dbReference type="ARBA" id="ARBA00022683"/>
    </source>
</evidence>
<proteinExistence type="predicted"/>
<dbReference type="GO" id="GO:0008982">
    <property type="term" value="F:protein-N(PI)-phosphohistidine-sugar phosphotransferase activity"/>
    <property type="evidence" value="ECO:0007669"/>
    <property type="project" value="InterPro"/>
</dbReference>